<proteinExistence type="inferred from homology"/>
<dbReference type="PIRSF" id="PIRSF005096">
    <property type="entry name" value="GALM"/>
    <property type="match status" value="1"/>
</dbReference>
<comment type="pathway">
    <text evidence="1 5">Carbohydrate metabolism; hexose metabolism.</text>
</comment>
<dbReference type="InterPro" id="IPR047215">
    <property type="entry name" value="Galactose_mutarotase-like"/>
</dbReference>
<evidence type="ECO:0000256" key="1">
    <source>
        <dbReference type="ARBA" id="ARBA00005028"/>
    </source>
</evidence>
<evidence type="ECO:0000256" key="7">
    <source>
        <dbReference type="PIRSR" id="PIRSR005096-2"/>
    </source>
</evidence>
<dbReference type="GO" id="GO:0030246">
    <property type="term" value="F:carbohydrate binding"/>
    <property type="evidence" value="ECO:0007669"/>
    <property type="project" value="InterPro"/>
</dbReference>
<keyword evidence="3 5" id="KW-0413">Isomerase</keyword>
<sequence>MIKPFGEWRGKPAHIYEISNGSLSVGISDVGAAVQYIKVKTPSGFTDVCPGFDDAGEWAKSGTYLGATVGRVANRISGAKFSLGGKTYNLSRNDGQNCLHGGIEGFDKKFFKVLTEGAQGDDWHGNMLQLSLFSPDGDMGFPGNLNLLVTYKLEGSSLGIIYKARSDKDTLWAPTCHAYFNLGGASAAASSCGDMLRINADCFTPSGAGLIPTGEVRRVEGTPFDFRDFRAMGERIDEKDEQLAIAGGYDHNFVLRGEHAACAFSRESGIKLDIYTDMPGLHFYSGNFLGGNSAFGALAPRAAYALEAQFFSDAANIPSFEKPLLKAGEGQTHRIEYKFGRV</sequence>
<dbReference type="PANTHER" id="PTHR10091:SF0">
    <property type="entry name" value="GALACTOSE MUTAROTASE"/>
    <property type="match status" value="1"/>
</dbReference>
<dbReference type="InterPro" id="IPR014718">
    <property type="entry name" value="GH-type_carb-bd"/>
</dbReference>
<keyword evidence="4 5" id="KW-0119">Carbohydrate metabolism</keyword>
<dbReference type="GO" id="GO:0033499">
    <property type="term" value="P:galactose catabolic process via UDP-galactose, Leloir pathway"/>
    <property type="evidence" value="ECO:0007669"/>
    <property type="project" value="TreeGrafter"/>
</dbReference>
<dbReference type="Gene3D" id="2.70.98.10">
    <property type="match status" value="1"/>
</dbReference>
<dbReference type="AlphaFoldDB" id="A0A9D1E5J3"/>
<feature type="active site" description="Proton donor" evidence="6">
    <location>
        <position position="177"/>
    </location>
</feature>
<dbReference type="InterPro" id="IPR011013">
    <property type="entry name" value="Gal_mutarotase_sf_dom"/>
</dbReference>
<organism evidence="9 10">
    <name type="scientific">Candidatus Coproplasma avicola</name>
    <dbReference type="NCBI Taxonomy" id="2840744"/>
    <lineage>
        <taxon>Bacteria</taxon>
        <taxon>Bacillati</taxon>
        <taxon>Bacillota</taxon>
        <taxon>Clostridia</taxon>
        <taxon>Eubacteriales</taxon>
        <taxon>Candidatus Coproplasma</taxon>
    </lineage>
</organism>
<dbReference type="InterPro" id="IPR008183">
    <property type="entry name" value="Aldose_1/G6P_1-epimerase"/>
</dbReference>
<evidence type="ECO:0000256" key="2">
    <source>
        <dbReference type="ARBA" id="ARBA00006206"/>
    </source>
</evidence>
<accession>A0A9D1E5J3</accession>
<gene>
    <name evidence="9" type="ORF">IAB94_02050</name>
</gene>
<feature type="binding site" evidence="7">
    <location>
        <position position="250"/>
    </location>
    <ligand>
        <name>beta-D-galactose</name>
        <dbReference type="ChEBI" id="CHEBI:27667"/>
    </ligand>
</feature>
<reference evidence="9" key="2">
    <citation type="journal article" date="2021" name="PeerJ">
        <title>Extensive microbial diversity within the chicken gut microbiome revealed by metagenomics and culture.</title>
        <authorList>
            <person name="Gilroy R."/>
            <person name="Ravi A."/>
            <person name="Getino M."/>
            <person name="Pursley I."/>
            <person name="Horton D.L."/>
            <person name="Alikhan N.F."/>
            <person name="Baker D."/>
            <person name="Gharbi K."/>
            <person name="Hall N."/>
            <person name="Watson M."/>
            <person name="Adriaenssens E.M."/>
            <person name="Foster-Nyarko E."/>
            <person name="Jarju S."/>
            <person name="Secka A."/>
            <person name="Antonio M."/>
            <person name="Oren A."/>
            <person name="Chaudhuri R.R."/>
            <person name="La Ragione R."/>
            <person name="Hildebrand F."/>
            <person name="Pallen M.J."/>
        </authorList>
    </citation>
    <scope>NUCLEOTIDE SEQUENCE</scope>
    <source>
        <strain evidence="9">ChiW16-3235</strain>
    </source>
</reference>
<protein>
    <recommendedName>
        <fullName evidence="5">Aldose 1-epimerase</fullName>
        <ecNumber evidence="5">5.1.3.3</ecNumber>
    </recommendedName>
</protein>
<dbReference type="InterPro" id="IPR015443">
    <property type="entry name" value="Aldose_1-epimerase"/>
</dbReference>
<dbReference type="GO" id="GO:0005737">
    <property type="term" value="C:cytoplasm"/>
    <property type="evidence" value="ECO:0007669"/>
    <property type="project" value="TreeGrafter"/>
</dbReference>
<evidence type="ECO:0000256" key="3">
    <source>
        <dbReference type="ARBA" id="ARBA00023235"/>
    </source>
</evidence>
<dbReference type="SUPFAM" id="SSF74650">
    <property type="entry name" value="Galactose mutarotase-like"/>
    <property type="match status" value="1"/>
</dbReference>
<dbReference type="EMBL" id="DVHK01000050">
    <property type="protein sequence ID" value="HIR66813.1"/>
    <property type="molecule type" value="Genomic_DNA"/>
</dbReference>
<feature type="binding site" evidence="8">
    <location>
        <begin position="74"/>
        <end position="75"/>
    </location>
    <ligand>
        <name>beta-D-galactose</name>
        <dbReference type="ChEBI" id="CHEBI:27667"/>
    </ligand>
</feature>
<dbReference type="CDD" id="cd09019">
    <property type="entry name" value="galactose_mutarotase_like"/>
    <property type="match status" value="1"/>
</dbReference>
<evidence type="ECO:0000313" key="10">
    <source>
        <dbReference type="Proteomes" id="UP000823913"/>
    </source>
</evidence>
<evidence type="ECO:0000256" key="5">
    <source>
        <dbReference type="PIRNR" id="PIRNR005096"/>
    </source>
</evidence>
<name>A0A9D1E5J3_9FIRM</name>
<comment type="caution">
    <text evidence="9">The sequence shown here is derived from an EMBL/GenBank/DDBJ whole genome shotgun (WGS) entry which is preliminary data.</text>
</comment>
<dbReference type="PANTHER" id="PTHR10091">
    <property type="entry name" value="ALDOSE-1-EPIMERASE"/>
    <property type="match status" value="1"/>
</dbReference>
<feature type="active site" description="Proton acceptor" evidence="6">
    <location>
        <position position="307"/>
    </location>
</feature>
<comment type="catalytic activity">
    <reaction evidence="5">
        <text>alpha-D-glucose = beta-D-glucose</text>
        <dbReference type="Rhea" id="RHEA:10264"/>
        <dbReference type="ChEBI" id="CHEBI:15903"/>
        <dbReference type="ChEBI" id="CHEBI:17925"/>
        <dbReference type="EC" id="5.1.3.3"/>
    </reaction>
</comment>
<dbReference type="EC" id="5.1.3.3" evidence="5"/>
<dbReference type="GO" id="GO:0006006">
    <property type="term" value="P:glucose metabolic process"/>
    <property type="evidence" value="ECO:0007669"/>
    <property type="project" value="TreeGrafter"/>
</dbReference>
<dbReference type="Proteomes" id="UP000823913">
    <property type="component" value="Unassembled WGS sequence"/>
</dbReference>
<dbReference type="GO" id="GO:0004034">
    <property type="term" value="F:aldose 1-epimerase activity"/>
    <property type="evidence" value="ECO:0007669"/>
    <property type="project" value="UniProtKB-EC"/>
</dbReference>
<evidence type="ECO:0000313" key="9">
    <source>
        <dbReference type="EMBL" id="HIR66813.1"/>
    </source>
</evidence>
<reference evidence="9" key="1">
    <citation type="submission" date="2020-10" db="EMBL/GenBank/DDBJ databases">
        <authorList>
            <person name="Gilroy R."/>
        </authorList>
    </citation>
    <scope>NUCLEOTIDE SEQUENCE</scope>
    <source>
        <strain evidence="9">ChiW16-3235</strain>
    </source>
</reference>
<evidence type="ECO:0000256" key="6">
    <source>
        <dbReference type="PIRSR" id="PIRSR005096-1"/>
    </source>
</evidence>
<comment type="similarity">
    <text evidence="2 5">Belongs to the aldose epimerase family.</text>
</comment>
<evidence type="ECO:0000256" key="4">
    <source>
        <dbReference type="ARBA" id="ARBA00023277"/>
    </source>
</evidence>
<dbReference type="Pfam" id="PF01263">
    <property type="entry name" value="Aldose_epim"/>
    <property type="match status" value="1"/>
</dbReference>
<evidence type="ECO:0000256" key="8">
    <source>
        <dbReference type="PIRSR" id="PIRSR005096-3"/>
    </source>
</evidence>
<feature type="binding site" evidence="8">
    <location>
        <begin position="177"/>
        <end position="179"/>
    </location>
    <ligand>
        <name>beta-D-galactose</name>
        <dbReference type="ChEBI" id="CHEBI:27667"/>
    </ligand>
</feature>